<dbReference type="OrthoDB" id="8455293at2"/>
<evidence type="ECO:0000259" key="2">
    <source>
        <dbReference type="Pfam" id="PF12728"/>
    </source>
</evidence>
<evidence type="ECO:0000313" key="4">
    <source>
        <dbReference type="Proteomes" id="UP000250462"/>
    </source>
</evidence>
<organism evidence="3 4">
    <name type="scientific">Phytoactinopolyspora halophila</name>
    <dbReference type="NCBI Taxonomy" id="1981511"/>
    <lineage>
        <taxon>Bacteria</taxon>
        <taxon>Bacillati</taxon>
        <taxon>Actinomycetota</taxon>
        <taxon>Actinomycetes</taxon>
        <taxon>Jiangellales</taxon>
        <taxon>Jiangellaceae</taxon>
        <taxon>Phytoactinopolyspora</taxon>
    </lineage>
</organism>
<proteinExistence type="predicted"/>
<gene>
    <name evidence="3" type="ORF">DPM12_03950</name>
</gene>
<protein>
    <recommendedName>
        <fullName evidence="2">Helix-turn-helix domain-containing protein</fullName>
    </recommendedName>
</protein>
<feature type="domain" description="Helix-turn-helix" evidence="2">
    <location>
        <begin position="182"/>
        <end position="235"/>
    </location>
</feature>
<reference evidence="3 4" key="1">
    <citation type="submission" date="2018-06" db="EMBL/GenBank/DDBJ databases">
        <title>Phytoactinopolyspora halophila sp. nov., a novel halophilic actinomycete isolated from a saline soil in China.</title>
        <authorList>
            <person name="Tang S.-K."/>
        </authorList>
    </citation>
    <scope>NUCLEOTIDE SEQUENCE [LARGE SCALE GENOMIC DNA]</scope>
    <source>
        <strain evidence="3 4">YIM 96934</strain>
    </source>
</reference>
<sequence length="238" mass="27128">MRANGLQADVNRVKVDHVRRWLTSLRGQVAESTETTRASRGDIPGATQLFGRWRFDEQALEAWIASETARDPWAGPRPRDPEGPPSHATLPQVEAVRSPTLEPMYVSLKARRRVPRLLYRRVTELAHMYIFDVRYLGSRRLVNLAGRSIRRTRTTDPSSPPTECQLRGKSTEWTIPMPKLSYTPREAADETGISEETIRAAIRAGDLPTAPIVVNGRQIRRQIILHEDLVHWLTAERR</sequence>
<comment type="caution">
    <text evidence="3">The sequence shown here is derived from an EMBL/GenBank/DDBJ whole genome shotgun (WGS) entry which is preliminary data.</text>
</comment>
<feature type="region of interest" description="Disordered" evidence="1">
    <location>
        <begin position="70"/>
        <end position="95"/>
    </location>
</feature>
<dbReference type="EMBL" id="QMIG01000002">
    <property type="protein sequence ID" value="RAW17997.1"/>
    <property type="molecule type" value="Genomic_DNA"/>
</dbReference>
<accession>A0A329R0F5</accession>
<dbReference type="RefSeq" id="WP_112256953.1">
    <property type="nucleotide sequence ID" value="NZ_QMIG01000002.1"/>
</dbReference>
<dbReference type="Pfam" id="PF12728">
    <property type="entry name" value="HTH_17"/>
    <property type="match status" value="1"/>
</dbReference>
<evidence type="ECO:0000313" key="3">
    <source>
        <dbReference type="EMBL" id="RAW17997.1"/>
    </source>
</evidence>
<dbReference type="Proteomes" id="UP000250462">
    <property type="component" value="Unassembled WGS sequence"/>
</dbReference>
<evidence type="ECO:0000256" key="1">
    <source>
        <dbReference type="SAM" id="MobiDB-lite"/>
    </source>
</evidence>
<name>A0A329R0F5_9ACTN</name>
<keyword evidence="4" id="KW-1185">Reference proteome</keyword>
<dbReference type="InterPro" id="IPR041657">
    <property type="entry name" value="HTH_17"/>
</dbReference>
<dbReference type="AlphaFoldDB" id="A0A329R0F5"/>